<dbReference type="Gene3D" id="3.30.160.60">
    <property type="entry name" value="Classic Zinc Finger"/>
    <property type="match status" value="2"/>
</dbReference>
<evidence type="ECO:0000256" key="5">
    <source>
        <dbReference type="ARBA" id="ARBA00022833"/>
    </source>
</evidence>
<feature type="domain" description="C2H2-type" evidence="12">
    <location>
        <begin position="329"/>
        <end position="356"/>
    </location>
</feature>
<feature type="region of interest" description="Disordered" evidence="11">
    <location>
        <begin position="229"/>
        <end position="261"/>
    </location>
</feature>
<reference evidence="13 14" key="1">
    <citation type="submission" date="2024-04" db="EMBL/GenBank/DDBJ databases">
        <title>Phyllosticta paracitricarpa is synonymous to the EU quarantine fungus P. citricarpa based on phylogenomic analyses.</title>
        <authorList>
            <consortium name="Lawrence Berkeley National Laboratory"/>
            <person name="Van Ingen-Buijs V.A."/>
            <person name="Van Westerhoven A.C."/>
            <person name="Haridas S."/>
            <person name="Skiadas P."/>
            <person name="Martin F."/>
            <person name="Groenewald J.Z."/>
            <person name="Crous P.W."/>
            <person name="Seidl M.F."/>
        </authorList>
    </citation>
    <scope>NUCLEOTIDE SEQUENCE [LARGE SCALE GENOMIC DNA]</scope>
    <source>
        <strain evidence="13 14">CBS 123371</strain>
    </source>
</reference>
<keyword evidence="14" id="KW-1185">Reference proteome</keyword>
<keyword evidence="7" id="KW-0804">Transcription</keyword>
<accession>A0ABR1KWE5</accession>
<feature type="compositionally biased region" description="Polar residues" evidence="11">
    <location>
        <begin position="229"/>
        <end position="244"/>
    </location>
</feature>
<dbReference type="InterPro" id="IPR036236">
    <property type="entry name" value="Znf_C2H2_sf"/>
</dbReference>
<evidence type="ECO:0000256" key="9">
    <source>
        <dbReference type="ARBA" id="ARBA00038474"/>
    </source>
</evidence>
<sequence>MAMAVDNRQQPQVNMGFDSMRYPAPHFTNPWVSAPAQPPQLFPTSSLGSNTTSGLAATAATTTTTTTHPQTARPTVSMPYSNLSVSAPTSLGAGTSLSDGMYASQNSLQLPQDLMTSRPYGASYAASASPTAPTYAPTSAPQYSMDYSTATTAARPQPTYTYQQDMARRSSHPSVPSTNFLGAPLDLQRHRQSSLTDFSSRMNTDQVQRTSFNDALDASRGMVAMSQDITPRNIYGQNPRSSADSYGFPATHSAHSSISSASTYPSYYNGSVAESSVTDYSSASESVGDMSSRTLPRPSALVGTNLPPAPQSMMGQFSSKMSSSTQKKHKCKVCDKRFTRPSSLQTHMYSHTGEKPFACEVEGCGRHFSVVSNLRRHRKVHKGERDQPSPEES</sequence>
<keyword evidence="3" id="KW-0677">Repeat</keyword>
<dbReference type="PANTHER" id="PTHR23233">
    <property type="entry name" value="SAL-LIKE PROTEIN"/>
    <property type="match status" value="1"/>
</dbReference>
<dbReference type="PROSITE" id="PS00028">
    <property type="entry name" value="ZINC_FINGER_C2H2_1"/>
    <property type="match status" value="2"/>
</dbReference>
<evidence type="ECO:0000256" key="4">
    <source>
        <dbReference type="ARBA" id="ARBA00022771"/>
    </source>
</evidence>
<evidence type="ECO:0000256" key="3">
    <source>
        <dbReference type="ARBA" id="ARBA00022737"/>
    </source>
</evidence>
<keyword evidence="2" id="KW-0479">Metal-binding</keyword>
<feature type="compositionally biased region" description="Polar residues" evidence="11">
    <location>
        <begin position="313"/>
        <end position="325"/>
    </location>
</feature>
<evidence type="ECO:0000259" key="12">
    <source>
        <dbReference type="PROSITE" id="PS50157"/>
    </source>
</evidence>
<dbReference type="PROSITE" id="PS50157">
    <property type="entry name" value="ZINC_FINGER_C2H2_2"/>
    <property type="match status" value="2"/>
</dbReference>
<organism evidence="13 14">
    <name type="scientific">Phyllosticta citriasiana</name>
    <dbReference type="NCBI Taxonomy" id="595635"/>
    <lineage>
        <taxon>Eukaryota</taxon>
        <taxon>Fungi</taxon>
        <taxon>Dikarya</taxon>
        <taxon>Ascomycota</taxon>
        <taxon>Pezizomycotina</taxon>
        <taxon>Dothideomycetes</taxon>
        <taxon>Dothideomycetes incertae sedis</taxon>
        <taxon>Botryosphaeriales</taxon>
        <taxon>Phyllostictaceae</taxon>
        <taxon>Phyllosticta</taxon>
    </lineage>
</organism>
<gene>
    <name evidence="13" type="ORF">IWZ03DRAFT_357372</name>
</gene>
<feature type="compositionally biased region" description="Polar residues" evidence="11">
    <location>
        <begin position="283"/>
        <end position="294"/>
    </location>
</feature>
<keyword evidence="5" id="KW-0862">Zinc</keyword>
<dbReference type="InterPro" id="IPR013087">
    <property type="entry name" value="Znf_C2H2_type"/>
</dbReference>
<name>A0ABR1KWE5_9PEZI</name>
<evidence type="ECO:0000256" key="2">
    <source>
        <dbReference type="ARBA" id="ARBA00022723"/>
    </source>
</evidence>
<dbReference type="Proteomes" id="UP001363622">
    <property type="component" value="Unassembled WGS sequence"/>
</dbReference>
<evidence type="ECO:0000256" key="1">
    <source>
        <dbReference type="ARBA" id="ARBA00004123"/>
    </source>
</evidence>
<keyword evidence="6" id="KW-0805">Transcription regulation</keyword>
<feature type="compositionally biased region" description="Low complexity" evidence="11">
    <location>
        <begin position="44"/>
        <end position="75"/>
    </location>
</feature>
<feature type="region of interest" description="Disordered" evidence="11">
    <location>
        <begin position="374"/>
        <end position="393"/>
    </location>
</feature>
<dbReference type="EMBL" id="JBBPHU010000002">
    <property type="protein sequence ID" value="KAK7521768.1"/>
    <property type="molecule type" value="Genomic_DNA"/>
</dbReference>
<feature type="domain" description="C2H2-type" evidence="12">
    <location>
        <begin position="357"/>
        <end position="386"/>
    </location>
</feature>
<protein>
    <submittedName>
        <fullName evidence="13">C2H2 conidiation transcription factor-like protein FlbC</fullName>
    </submittedName>
</protein>
<dbReference type="SUPFAM" id="SSF57667">
    <property type="entry name" value="beta-beta-alpha zinc fingers"/>
    <property type="match status" value="1"/>
</dbReference>
<dbReference type="SMART" id="SM00355">
    <property type="entry name" value="ZnF_C2H2"/>
    <property type="match status" value="2"/>
</dbReference>
<comment type="caution">
    <text evidence="13">The sequence shown here is derived from an EMBL/GenBank/DDBJ whole genome shotgun (WGS) entry which is preliminary data.</text>
</comment>
<proteinExistence type="inferred from homology"/>
<keyword evidence="4 10" id="KW-0863">Zinc-finger</keyword>
<dbReference type="Pfam" id="PF00096">
    <property type="entry name" value="zf-C2H2"/>
    <property type="match status" value="2"/>
</dbReference>
<evidence type="ECO:0000313" key="14">
    <source>
        <dbReference type="Proteomes" id="UP001363622"/>
    </source>
</evidence>
<evidence type="ECO:0000313" key="13">
    <source>
        <dbReference type="EMBL" id="KAK7521768.1"/>
    </source>
</evidence>
<keyword evidence="8" id="KW-0539">Nucleus</keyword>
<dbReference type="InterPro" id="IPR051565">
    <property type="entry name" value="Sal_C2H2-zinc-finger"/>
</dbReference>
<feature type="compositionally biased region" description="Basic and acidic residues" evidence="11">
    <location>
        <begin position="383"/>
        <end position="393"/>
    </location>
</feature>
<evidence type="ECO:0000256" key="8">
    <source>
        <dbReference type="ARBA" id="ARBA00023242"/>
    </source>
</evidence>
<comment type="subcellular location">
    <subcellularLocation>
        <location evidence="1">Nucleus</location>
    </subcellularLocation>
</comment>
<evidence type="ECO:0000256" key="10">
    <source>
        <dbReference type="PROSITE-ProRule" id="PRU00042"/>
    </source>
</evidence>
<feature type="compositionally biased region" description="Low complexity" evidence="11">
    <location>
        <begin position="249"/>
        <end position="261"/>
    </location>
</feature>
<comment type="similarity">
    <text evidence="9">Belongs to the sal C2H2-type zinc-finger protein family.</text>
</comment>
<evidence type="ECO:0000256" key="6">
    <source>
        <dbReference type="ARBA" id="ARBA00023015"/>
    </source>
</evidence>
<feature type="region of interest" description="Disordered" evidence="11">
    <location>
        <begin position="283"/>
        <end position="332"/>
    </location>
</feature>
<feature type="region of interest" description="Disordered" evidence="11">
    <location>
        <begin position="37"/>
        <end position="81"/>
    </location>
</feature>
<evidence type="ECO:0000256" key="7">
    <source>
        <dbReference type="ARBA" id="ARBA00023163"/>
    </source>
</evidence>
<dbReference type="PANTHER" id="PTHR23233:SF84">
    <property type="entry name" value="FI23031P1"/>
    <property type="match status" value="1"/>
</dbReference>
<evidence type="ECO:0000256" key="11">
    <source>
        <dbReference type="SAM" id="MobiDB-lite"/>
    </source>
</evidence>